<feature type="region of interest" description="Disordered" evidence="1">
    <location>
        <begin position="32"/>
        <end position="71"/>
    </location>
</feature>
<name>A0A5B7JA96_PORTR</name>
<comment type="caution">
    <text evidence="2">The sequence shown here is derived from an EMBL/GenBank/DDBJ whole genome shotgun (WGS) entry which is preliminary data.</text>
</comment>
<organism evidence="2 3">
    <name type="scientific">Portunus trituberculatus</name>
    <name type="common">Swimming crab</name>
    <name type="synonym">Neptunus trituberculatus</name>
    <dbReference type="NCBI Taxonomy" id="210409"/>
    <lineage>
        <taxon>Eukaryota</taxon>
        <taxon>Metazoa</taxon>
        <taxon>Ecdysozoa</taxon>
        <taxon>Arthropoda</taxon>
        <taxon>Crustacea</taxon>
        <taxon>Multicrustacea</taxon>
        <taxon>Malacostraca</taxon>
        <taxon>Eumalacostraca</taxon>
        <taxon>Eucarida</taxon>
        <taxon>Decapoda</taxon>
        <taxon>Pleocyemata</taxon>
        <taxon>Brachyura</taxon>
        <taxon>Eubrachyura</taxon>
        <taxon>Portunoidea</taxon>
        <taxon>Portunidae</taxon>
        <taxon>Portuninae</taxon>
        <taxon>Portunus</taxon>
    </lineage>
</organism>
<gene>
    <name evidence="2" type="ORF">E2C01_086641</name>
</gene>
<evidence type="ECO:0000313" key="2">
    <source>
        <dbReference type="EMBL" id="MPC91595.1"/>
    </source>
</evidence>
<dbReference type="EMBL" id="VSRR010088316">
    <property type="protein sequence ID" value="MPC91595.1"/>
    <property type="molecule type" value="Genomic_DNA"/>
</dbReference>
<accession>A0A5B7JA96</accession>
<reference evidence="2 3" key="1">
    <citation type="submission" date="2019-05" db="EMBL/GenBank/DDBJ databases">
        <title>Another draft genome of Portunus trituberculatus and its Hox gene families provides insights of decapod evolution.</title>
        <authorList>
            <person name="Jeong J.-H."/>
            <person name="Song I."/>
            <person name="Kim S."/>
            <person name="Choi T."/>
            <person name="Kim D."/>
            <person name="Ryu S."/>
            <person name="Kim W."/>
        </authorList>
    </citation>
    <scope>NUCLEOTIDE SEQUENCE [LARGE SCALE GENOMIC DNA]</scope>
    <source>
        <tissue evidence="2">Muscle</tissue>
    </source>
</reference>
<protein>
    <submittedName>
        <fullName evidence="2">Uncharacterized protein</fullName>
    </submittedName>
</protein>
<keyword evidence="3" id="KW-1185">Reference proteome</keyword>
<dbReference type="Proteomes" id="UP000324222">
    <property type="component" value="Unassembled WGS sequence"/>
</dbReference>
<proteinExistence type="predicted"/>
<dbReference type="AlphaFoldDB" id="A0A5B7JA96"/>
<sequence>METWRQDTMGPAQILYHTTRNTPAAFHVWASQGHTQQESGLAGAAEPGLPSPPPAKPVHSAPAQGKNMGQIGQGILKSTLVL</sequence>
<evidence type="ECO:0000313" key="3">
    <source>
        <dbReference type="Proteomes" id="UP000324222"/>
    </source>
</evidence>
<evidence type="ECO:0000256" key="1">
    <source>
        <dbReference type="SAM" id="MobiDB-lite"/>
    </source>
</evidence>